<keyword evidence="1" id="KW-0812">Transmembrane</keyword>
<feature type="transmembrane region" description="Helical" evidence="1">
    <location>
        <begin position="6"/>
        <end position="25"/>
    </location>
</feature>
<dbReference type="STRING" id="1798371.A2W14_03770"/>
<keyword evidence="1" id="KW-0472">Membrane</keyword>
<accession>A0A1F5YTL2</accession>
<protein>
    <submittedName>
        <fullName evidence="2">Uncharacterized protein</fullName>
    </submittedName>
</protein>
<sequence length="95" mass="10537">MKFKTIITITISSLFIILQIVIVNFDSTSGREYDKLTKEVKQLQYENALFEQKIASSSSLITLTSKAKLLGFNSQTSLVSFHIAQPLAAIGNVLQ</sequence>
<evidence type="ECO:0000313" key="3">
    <source>
        <dbReference type="Proteomes" id="UP000176665"/>
    </source>
</evidence>
<gene>
    <name evidence="2" type="ORF">A2W14_03770</name>
</gene>
<proteinExistence type="predicted"/>
<keyword evidence="1" id="KW-1133">Transmembrane helix</keyword>
<organism evidence="2 3">
    <name type="scientific">Candidatus Gottesmanbacteria bacterium RBG_16_37_8</name>
    <dbReference type="NCBI Taxonomy" id="1798371"/>
    <lineage>
        <taxon>Bacteria</taxon>
        <taxon>Candidatus Gottesmaniibacteriota</taxon>
    </lineage>
</organism>
<comment type="caution">
    <text evidence="2">The sequence shown here is derived from an EMBL/GenBank/DDBJ whole genome shotgun (WGS) entry which is preliminary data.</text>
</comment>
<reference evidence="2 3" key="1">
    <citation type="journal article" date="2016" name="Nat. Commun.">
        <title>Thousands of microbial genomes shed light on interconnected biogeochemical processes in an aquifer system.</title>
        <authorList>
            <person name="Anantharaman K."/>
            <person name="Brown C.T."/>
            <person name="Hug L.A."/>
            <person name="Sharon I."/>
            <person name="Castelle C.J."/>
            <person name="Probst A.J."/>
            <person name="Thomas B.C."/>
            <person name="Singh A."/>
            <person name="Wilkins M.J."/>
            <person name="Karaoz U."/>
            <person name="Brodie E.L."/>
            <person name="Williams K.H."/>
            <person name="Hubbard S.S."/>
            <person name="Banfield J.F."/>
        </authorList>
    </citation>
    <scope>NUCLEOTIDE SEQUENCE [LARGE SCALE GENOMIC DNA]</scope>
</reference>
<dbReference type="Proteomes" id="UP000176665">
    <property type="component" value="Unassembled WGS sequence"/>
</dbReference>
<evidence type="ECO:0000256" key="1">
    <source>
        <dbReference type="SAM" id="Phobius"/>
    </source>
</evidence>
<dbReference type="AlphaFoldDB" id="A0A1F5YTL2"/>
<dbReference type="EMBL" id="MFJA01000032">
    <property type="protein sequence ID" value="OGG03307.1"/>
    <property type="molecule type" value="Genomic_DNA"/>
</dbReference>
<evidence type="ECO:0000313" key="2">
    <source>
        <dbReference type="EMBL" id="OGG03307.1"/>
    </source>
</evidence>
<name>A0A1F5YTL2_9BACT</name>